<dbReference type="SUPFAM" id="SSF49562">
    <property type="entry name" value="C2 domain (Calcium/lipid-binding domain, CaLB)"/>
    <property type="match status" value="1"/>
</dbReference>
<dbReference type="PROSITE" id="PS51182">
    <property type="entry name" value="C2_TENSIN"/>
    <property type="match status" value="1"/>
</dbReference>
<evidence type="ECO:0000256" key="8">
    <source>
        <dbReference type="ARBA" id="ARBA00022912"/>
    </source>
</evidence>
<dbReference type="Pfam" id="PF10409">
    <property type="entry name" value="PTEN_C2"/>
    <property type="match status" value="1"/>
</dbReference>
<dbReference type="InterPro" id="IPR014020">
    <property type="entry name" value="Tensin_C2-dom"/>
</dbReference>
<dbReference type="Gene3D" id="2.60.40.1110">
    <property type="match status" value="1"/>
</dbReference>
<evidence type="ECO:0000313" key="25">
    <source>
        <dbReference type="Proteomes" id="UP001162640"/>
    </source>
</evidence>
<evidence type="ECO:0000256" key="14">
    <source>
        <dbReference type="ARBA" id="ARBA00043760"/>
    </source>
</evidence>
<dbReference type="InterPro" id="IPR045101">
    <property type="entry name" value="PTP_PTEN"/>
</dbReference>
<evidence type="ECO:0000256" key="6">
    <source>
        <dbReference type="ARBA" id="ARBA00022490"/>
    </source>
</evidence>
<dbReference type="SUPFAM" id="SSF52799">
    <property type="entry name" value="(Phosphotyrosine protein) phosphatases II"/>
    <property type="match status" value="1"/>
</dbReference>
<comment type="catalytic activity">
    <reaction evidence="14">
        <text>a 1,2-diacyl-sn-glycero-3-phospho-(1D-myo-inositol-3,4,5-trisphosphate) + H2O = a 1,2-diacyl-sn-glycero-3-phospho-(1D-myo-inositol-4,5-bisphosphate) + phosphate</text>
        <dbReference type="Rhea" id="RHEA:25017"/>
        <dbReference type="ChEBI" id="CHEBI:15377"/>
        <dbReference type="ChEBI" id="CHEBI:43474"/>
        <dbReference type="ChEBI" id="CHEBI:57836"/>
        <dbReference type="ChEBI" id="CHEBI:58456"/>
        <dbReference type="EC" id="3.1.3.67"/>
    </reaction>
    <physiologicalReaction direction="left-to-right" evidence="14">
        <dbReference type="Rhea" id="RHEA:25018"/>
    </physiologicalReaction>
</comment>
<reference evidence="25" key="1">
    <citation type="journal article" date="2023" name="Commun. Biol.">
        <title>Genome analysis of Parmales, the sister group of diatoms, reveals the evolutionary specialization of diatoms from phago-mixotrophs to photoautotrophs.</title>
        <authorList>
            <person name="Ban H."/>
            <person name="Sato S."/>
            <person name="Yoshikawa S."/>
            <person name="Yamada K."/>
            <person name="Nakamura Y."/>
            <person name="Ichinomiya M."/>
            <person name="Sato N."/>
            <person name="Blanc-Mathieu R."/>
            <person name="Endo H."/>
            <person name="Kuwata A."/>
            <person name="Ogata H."/>
        </authorList>
    </citation>
    <scope>NUCLEOTIDE SEQUENCE [LARGE SCALE GENOMIC DNA]</scope>
</reference>
<evidence type="ECO:0000256" key="10">
    <source>
        <dbReference type="ARBA" id="ARBA00034256"/>
    </source>
</evidence>
<dbReference type="PROSITE" id="PS51181">
    <property type="entry name" value="PPASE_TENSIN"/>
    <property type="match status" value="1"/>
</dbReference>
<accession>A0A9W7BC86</accession>
<gene>
    <name evidence="24" type="ORF">TL16_g09620</name>
</gene>
<dbReference type="EC" id="3.1.3.16" evidence="5"/>
<evidence type="ECO:0000256" key="17">
    <source>
        <dbReference type="ARBA" id="ARBA00047986"/>
    </source>
</evidence>
<feature type="domain" description="C2 tensin-type" evidence="23">
    <location>
        <begin position="188"/>
        <end position="333"/>
    </location>
</feature>
<evidence type="ECO:0000256" key="9">
    <source>
        <dbReference type="ARBA" id="ARBA00023098"/>
    </source>
</evidence>
<comment type="catalytic activity">
    <reaction evidence="11">
        <text>1,2-dioctanoyl-sn-glycero-3-phospho-(1D-myo-inositol-3,4,5-trisphosphate) + H2O = 1,2-dioctanoyl-sn-glycero-3-phospho-(1D-myo-inositol-4,5-bisphosphate) + phosphate</text>
        <dbReference type="Rhea" id="RHEA:43552"/>
        <dbReference type="ChEBI" id="CHEBI:15377"/>
        <dbReference type="ChEBI" id="CHEBI:43474"/>
        <dbReference type="ChEBI" id="CHEBI:83416"/>
        <dbReference type="ChEBI" id="CHEBI:83419"/>
    </reaction>
    <physiologicalReaction direction="left-to-right" evidence="11">
        <dbReference type="Rhea" id="RHEA:43553"/>
    </physiologicalReaction>
</comment>
<keyword evidence="6" id="KW-0963">Cytoplasm</keyword>
<feature type="compositionally biased region" description="Acidic residues" evidence="20">
    <location>
        <begin position="345"/>
        <end position="359"/>
    </location>
</feature>
<comment type="similarity">
    <text evidence="2">Belongs to the PTEN phosphatase protein family.</text>
</comment>
<dbReference type="GO" id="GO:0006629">
    <property type="term" value="P:lipid metabolic process"/>
    <property type="evidence" value="ECO:0007669"/>
    <property type="project" value="UniProtKB-KW"/>
</dbReference>
<dbReference type="InterPro" id="IPR029021">
    <property type="entry name" value="Prot-tyrosine_phosphatase-like"/>
</dbReference>
<dbReference type="AlphaFoldDB" id="A0A9W7BC86"/>
<feature type="region of interest" description="Disordered" evidence="20">
    <location>
        <begin position="343"/>
        <end position="373"/>
    </location>
</feature>
<comment type="catalytic activity">
    <reaction evidence="18">
        <text>O-phospho-L-threonyl-[protein] + H2O = L-threonyl-[protein] + phosphate</text>
        <dbReference type="Rhea" id="RHEA:47004"/>
        <dbReference type="Rhea" id="RHEA-COMP:11060"/>
        <dbReference type="Rhea" id="RHEA-COMP:11605"/>
        <dbReference type="ChEBI" id="CHEBI:15377"/>
        <dbReference type="ChEBI" id="CHEBI:30013"/>
        <dbReference type="ChEBI" id="CHEBI:43474"/>
        <dbReference type="ChEBI" id="CHEBI:61977"/>
        <dbReference type="EC" id="3.1.3.16"/>
    </reaction>
    <physiologicalReaction direction="left-to-right" evidence="18">
        <dbReference type="Rhea" id="RHEA:47005"/>
    </physiologicalReaction>
</comment>
<evidence type="ECO:0000256" key="16">
    <source>
        <dbReference type="ARBA" id="ARBA00044309"/>
    </source>
</evidence>
<comment type="catalytic activity">
    <reaction evidence="10">
        <text>1,2-dihexadecanoyl-sn-glycero-3-phospho-(1D-myo-inositol-3,4,5-trisphosphate) + H2O = 1,2-dihexadecanoyl-sn-glycero-3-phospho-(1D-myo-inositol-4,5-bisphosphate) + phosphate</text>
        <dbReference type="Rhea" id="RHEA:43560"/>
        <dbReference type="ChEBI" id="CHEBI:15377"/>
        <dbReference type="ChEBI" id="CHEBI:43474"/>
        <dbReference type="ChEBI" id="CHEBI:83420"/>
        <dbReference type="ChEBI" id="CHEBI:83423"/>
    </reaction>
    <physiologicalReaction direction="left-to-right" evidence="10">
        <dbReference type="Rhea" id="RHEA:43561"/>
    </physiologicalReaction>
</comment>
<dbReference type="GO" id="GO:0042995">
    <property type="term" value="C:cell projection"/>
    <property type="evidence" value="ECO:0007669"/>
    <property type="project" value="UniProtKB-ARBA"/>
</dbReference>
<dbReference type="InterPro" id="IPR035892">
    <property type="entry name" value="C2_domain_sf"/>
</dbReference>
<organism evidence="24 25">
    <name type="scientific">Triparma laevis f. inornata</name>
    <dbReference type="NCBI Taxonomy" id="1714386"/>
    <lineage>
        <taxon>Eukaryota</taxon>
        <taxon>Sar</taxon>
        <taxon>Stramenopiles</taxon>
        <taxon>Ochrophyta</taxon>
        <taxon>Bolidophyceae</taxon>
        <taxon>Parmales</taxon>
        <taxon>Triparmaceae</taxon>
        <taxon>Triparma</taxon>
    </lineage>
</organism>
<comment type="caution">
    <text evidence="24">The sequence shown here is derived from an EMBL/GenBank/DDBJ whole genome shotgun (WGS) entry which is preliminary data.</text>
</comment>
<dbReference type="PANTHER" id="PTHR12305:SF81">
    <property type="entry name" value="PHOSPHATIDYLINOSITOL 3,4,5-TRISPHOSPHATE 3-PHOSPHATASE AND DUAL-SPECIFICITY PROTEIN PHOSPHATASE PTEN"/>
    <property type="match status" value="1"/>
</dbReference>
<evidence type="ECO:0000256" key="18">
    <source>
        <dbReference type="ARBA" id="ARBA00048832"/>
    </source>
</evidence>
<evidence type="ECO:0000256" key="4">
    <source>
        <dbReference type="ARBA" id="ARBA00013064"/>
    </source>
</evidence>
<comment type="catalytic activity">
    <reaction evidence="15">
        <text>1D-myo-inositol 1,3,4,5,6-pentakisphosphate + H2O = 1D-myo-inositol 1,4,5,6-tetrakisphosphate + phosphate</text>
        <dbReference type="Rhea" id="RHEA:77143"/>
        <dbReference type="ChEBI" id="CHEBI:15377"/>
        <dbReference type="ChEBI" id="CHEBI:43474"/>
        <dbReference type="ChEBI" id="CHEBI:57627"/>
        <dbReference type="ChEBI" id="CHEBI:57733"/>
    </reaction>
    <physiologicalReaction direction="left-to-right" evidence="15">
        <dbReference type="Rhea" id="RHEA:77144"/>
    </physiologicalReaction>
</comment>
<dbReference type="InterPro" id="IPR051281">
    <property type="entry name" value="Dual-spec_lipid-protein_phosph"/>
</dbReference>
<evidence type="ECO:0000256" key="13">
    <source>
        <dbReference type="ARBA" id="ARBA00043734"/>
    </source>
</evidence>
<dbReference type="GO" id="GO:0005829">
    <property type="term" value="C:cytosol"/>
    <property type="evidence" value="ECO:0007669"/>
    <property type="project" value="TreeGrafter"/>
</dbReference>
<dbReference type="GO" id="GO:0004725">
    <property type="term" value="F:protein tyrosine phosphatase activity"/>
    <property type="evidence" value="ECO:0007669"/>
    <property type="project" value="UniProtKB-EC"/>
</dbReference>
<sequence length="373" mass="43414">MAQFVRGLVSKKKMRFVEDGFDLDLTYITDKIIAMGFPSIGQEALYRNPMHEVQRFFSSRHSGHYKVYNLCSERAYESSDFENSERFPFDDHNPSALDLIGRFCTSVERFLNASPENVVAIHCKAGKGRTGMMIACCLLHMGVCKTAEEALTMFGEKRTSNKKGVTIPSQIRYVYYYEQLLRRQNVTTYTYQITHIRLVTVPNFDPSITGGGCDPYFHVRLLQKTGDNTHKERRIFNYKKKVERVKKCYPQERFVDIDCKNMNVKVKGDVKIVFFDHDQYSQDDKMCHLWFNTAFVERNFLVFDKQVVDKACKDKHCRTFDQNFKVEVYLHRVDDKEFSFKALEDEGDTKEDTDTETDEEGKPAGKGEGDEEE</sequence>
<comment type="catalytic activity">
    <reaction evidence="19">
        <text>O-phospho-L-tyrosyl-[protein] + H2O = L-tyrosyl-[protein] + phosphate</text>
        <dbReference type="Rhea" id="RHEA:10684"/>
        <dbReference type="Rhea" id="RHEA-COMP:10136"/>
        <dbReference type="Rhea" id="RHEA-COMP:20101"/>
        <dbReference type="ChEBI" id="CHEBI:15377"/>
        <dbReference type="ChEBI" id="CHEBI:43474"/>
        <dbReference type="ChEBI" id="CHEBI:46858"/>
        <dbReference type="ChEBI" id="CHEBI:61978"/>
        <dbReference type="EC" id="3.1.3.48"/>
    </reaction>
    <physiologicalReaction direction="left-to-right" evidence="19">
        <dbReference type="Rhea" id="RHEA:10685"/>
    </physiologicalReaction>
</comment>
<evidence type="ECO:0000256" key="5">
    <source>
        <dbReference type="ARBA" id="ARBA00013081"/>
    </source>
</evidence>
<dbReference type="PANTHER" id="PTHR12305">
    <property type="entry name" value="PHOSPHATASE WITH HOMOLOGY TO TENSIN"/>
    <property type="match status" value="1"/>
</dbReference>
<dbReference type="GO" id="GO:0016314">
    <property type="term" value="F:phosphatidylinositol-3,4,5-trisphosphate 3-phosphatase activity"/>
    <property type="evidence" value="ECO:0007669"/>
    <property type="project" value="UniProtKB-EC"/>
</dbReference>
<evidence type="ECO:0000259" key="22">
    <source>
        <dbReference type="PROSITE" id="PS51181"/>
    </source>
</evidence>
<dbReference type="GO" id="GO:0004722">
    <property type="term" value="F:protein serine/threonine phosphatase activity"/>
    <property type="evidence" value="ECO:0007669"/>
    <property type="project" value="UniProtKB-EC"/>
</dbReference>
<dbReference type="Pfam" id="PF22785">
    <property type="entry name" value="Tc-R-P"/>
    <property type="match status" value="1"/>
</dbReference>
<evidence type="ECO:0000256" key="7">
    <source>
        <dbReference type="ARBA" id="ARBA00022801"/>
    </source>
</evidence>
<evidence type="ECO:0000256" key="12">
    <source>
        <dbReference type="ARBA" id="ARBA00034338"/>
    </source>
</evidence>
<evidence type="ECO:0000256" key="11">
    <source>
        <dbReference type="ARBA" id="ARBA00034268"/>
    </source>
</evidence>
<comment type="catalytic activity">
    <reaction evidence="17">
        <text>O-phospho-L-seryl-[protein] + H2O = L-seryl-[protein] + phosphate</text>
        <dbReference type="Rhea" id="RHEA:20629"/>
        <dbReference type="Rhea" id="RHEA-COMP:9863"/>
        <dbReference type="Rhea" id="RHEA-COMP:11604"/>
        <dbReference type="ChEBI" id="CHEBI:15377"/>
        <dbReference type="ChEBI" id="CHEBI:29999"/>
        <dbReference type="ChEBI" id="CHEBI:43474"/>
        <dbReference type="ChEBI" id="CHEBI:83421"/>
        <dbReference type="EC" id="3.1.3.16"/>
    </reaction>
    <physiologicalReaction direction="left-to-right" evidence="17">
        <dbReference type="Rhea" id="RHEA:20630"/>
    </physiologicalReaction>
</comment>
<evidence type="ECO:0000259" key="23">
    <source>
        <dbReference type="PROSITE" id="PS51182"/>
    </source>
</evidence>
<feature type="domain" description="Phosphatase tensin-type" evidence="22">
    <location>
        <begin position="14"/>
        <end position="184"/>
    </location>
</feature>
<dbReference type="InterPro" id="IPR000387">
    <property type="entry name" value="Tyr_Pase_dom"/>
</dbReference>
<protein>
    <recommendedName>
        <fullName evidence="12">Phosphatidylinositol 3,4,5-trisphosphate 3-phosphatase and dual-specificity protein phosphatase PTEN</fullName>
        <ecNumber evidence="5">3.1.3.16</ecNumber>
        <ecNumber evidence="4">3.1.3.48</ecNumber>
        <ecNumber evidence="3">3.1.3.67</ecNumber>
    </recommendedName>
    <alternativeName>
        <fullName evidence="16">Inositol polyphosphate 3-phosphatase</fullName>
    </alternativeName>
</protein>
<evidence type="ECO:0000256" key="1">
    <source>
        <dbReference type="ARBA" id="ARBA00004496"/>
    </source>
</evidence>
<dbReference type="EC" id="3.1.3.67" evidence="3"/>
<keyword evidence="8" id="KW-0904">Protein phosphatase</keyword>
<evidence type="ECO:0000256" key="19">
    <source>
        <dbReference type="ARBA" id="ARBA00051341"/>
    </source>
</evidence>
<feature type="domain" description="Tyrosine specific protein phosphatases" evidence="21">
    <location>
        <begin position="101"/>
        <end position="158"/>
    </location>
</feature>
<dbReference type="SMART" id="SM01326">
    <property type="entry name" value="PTEN_C2"/>
    <property type="match status" value="1"/>
</dbReference>
<comment type="subcellular location">
    <subcellularLocation>
        <location evidence="1">Cytoplasm</location>
    </subcellularLocation>
</comment>
<proteinExistence type="inferred from homology"/>
<keyword evidence="9" id="KW-0443">Lipid metabolism</keyword>
<dbReference type="PROSITE" id="PS50056">
    <property type="entry name" value="TYR_PHOSPHATASE_2"/>
    <property type="match status" value="1"/>
</dbReference>
<dbReference type="EMBL" id="BLQM01000329">
    <property type="protein sequence ID" value="GMH83500.1"/>
    <property type="molecule type" value="Genomic_DNA"/>
</dbReference>
<dbReference type="Gene3D" id="3.90.190.10">
    <property type="entry name" value="Protein tyrosine phosphatase superfamily"/>
    <property type="match status" value="1"/>
</dbReference>
<dbReference type="InterPro" id="IPR029023">
    <property type="entry name" value="Tensin_phosphatase"/>
</dbReference>
<evidence type="ECO:0000256" key="3">
    <source>
        <dbReference type="ARBA" id="ARBA00013015"/>
    </source>
</evidence>
<evidence type="ECO:0000256" key="2">
    <source>
        <dbReference type="ARBA" id="ARBA00007881"/>
    </source>
</evidence>
<comment type="catalytic activity">
    <reaction evidence="13">
        <text>1D-myo-inositol 1,3,4,5-tetrakisphosphate + H2O = 1D-myo-inositol 1,4,5-trisphosphate + phosphate</text>
        <dbReference type="Rhea" id="RHEA:77155"/>
        <dbReference type="ChEBI" id="CHEBI:15377"/>
        <dbReference type="ChEBI" id="CHEBI:43474"/>
        <dbReference type="ChEBI" id="CHEBI:57895"/>
        <dbReference type="ChEBI" id="CHEBI:203600"/>
    </reaction>
    <physiologicalReaction direction="left-to-right" evidence="13">
        <dbReference type="Rhea" id="RHEA:77156"/>
    </physiologicalReaction>
</comment>
<feature type="compositionally biased region" description="Basic and acidic residues" evidence="20">
    <location>
        <begin position="360"/>
        <end position="373"/>
    </location>
</feature>
<evidence type="ECO:0000313" key="24">
    <source>
        <dbReference type="EMBL" id="GMH83500.1"/>
    </source>
</evidence>
<dbReference type="InterPro" id="IPR016130">
    <property type="entry name" value="Tyr_Pase_AS"/>
</dbReference>
<dbReference type="GO" id="GO:0050793">
    <property type="term" value="P:regulation of developmental process"/>
    <property type="evidence" value="ECO:0007669"/>
    <property type="project" value="UniProtKB-ARBA"/>
</dbReference>
<dbReference type="Proteomes" id="UP001162640">
    <property type="component" value="Unassembled WGS sequence"/>
</dbReference>
<dbReference type="PROSITE" id="PS00383">
    <property type="entry name" value="TYR_PHOSPHATASE_1"/>
    <property type="match status" value="1"/>
</dbReference>
<evidence type="ECO:0000259" key="21">
    <source>
        <dbReference type="PROSITE" id="PS50056"/>
    </source>
</evidence>
<dbReference type="CDD" id="cd14509">
    <property type="entry name" value="PTP_PTEN"/>
    <property type="match status" value="1"/>
</dbReference>
<keyword evidence="7" id="KW-0378">Hydrolase</keyword>
<dbReference type="EC" id="3.1.3.48" evidence="4"/>
<evidence type="ECO:0000256" key="20">
    <source>
        <dbReference type="SAM" id="MobiDB-lite"/>
    </source>
</evidence>
<name>A0A9W7BC86_9STRA</name>
<evidence type="ECO:0000256" key="15">
    <source>
        <dbReference type="ARBA" id="ARBA00043762"/>
    </source>
</evidence>